<name>A0A0R1V6Q9_9LACO</name>
<dbReference type="OrthoDB" id="2965348at2"/>
<gene>
    <name evidence="1" type="ORF">FD50_GL001467</name>
</gene>
<accession>A0A0R1V6Q9</accession>
<organism evidence="1 2">
    <name type="scientific">Liquorilactobacillus satsumensis DSM 16230 = JCM 12392</name>
    <dbReference type="NCBI Taxonomy" id="1423801"/>
    <lineage>
        <taxon>Bacteria</taxon>
        <taxon>Bacillati</taxon>
        <taxon>Bacillota</taxon>
        <taxon>Bacilli</taxon>
        <taxon>Lactobacillales</taxon>
        <taxon>Lactobacillaceae</taxon>
        <taxon>Liquorilactobacillus</taxon>
    </lineage>
</organism>
<dbReference type="GeneID" id="98308764"/>
<dbReference type="InterPro" id="IPR024096">
    <property type="entry name" value="NO_sig/Golgi_transp_ligand-bd"/>
</dbReference>
<comment type="caution">
    <text evidence="1">The sequence shown here is derived from an EMBL/GenBank/DDBJ whole genome shotgun (WGS) entry which is preliminary data.</text>
</comment>
<dbReference type="AlphaFoldDB" id="A0A0R1V6Q9"/>
<proteinExistence type="predicted"/>
<reference evidence="1 2" key="1">
    <citation type="journal article" date="2015" name="Genome Announc.">
        <title>Expanding the biotechnology potential of lactobacilli through comparative genomics of 213 strains and associated genera.</title>
        <authorList>
            <person name="Sun Z."/>
            <person name="Harris H.M."/>
            <person name="McCann A."/>
            <person name="Guo C."/>
            <person name="Argimon S."/>
            <person name="Zhang W."/>
            <person name="Yang X."/>
            <person name="Jeffery I.B."/>
            <person name="Cooney J.C."/>
            <person name="Kagawa T.F."/>
            <person name="Liu W."/>
            <person name="Song Y."/>
            <person name="Salvetti E."/>
            <person name="Wrobel A."/>
            <person name="Rasinkangas P."/>
            <person name="Parkhill J."/>
            <person name="Rea M.C."/>
            <person name="O'Sullivan O."/>
            <person name="Ritari J."/>
            <person name="Douillard F.P."/>
            <person name="Paul Ross R."/>
            <person name="Yang R."/>
            <person name="Briner A.E."/>
            <person name="Felis G.E."/>
            <person name="de Vos W.M."/>
            <person name="Barrangou R."/>
            <person name="Klaenhammer T.R."/>
            <person name="Caufield P.W."/>
            <person name="Cui Y."/>
            <person name="Zhang H."/>
            <person name="O'Toole P.W."/>
        </authorList>
    </citation>
    <scope>NUCLEOTIDE SEQUENCE [LARGE SCALE GENOMIC DNA]</scope>
    <source>
        <strain evidence="1 2">DSM 16230</strain>
    </source>
</reference>
<dbReference type="Gene3D" id="3.30.1380.20">
    <property type="entry name" value="Trafficking protein particle complex subunit 3"/>
    <property type="match status" value="1"/>
</dbReference>
<dbReference type="PATRIC" id="fig|1423801.4.peg.1505"/>
<protein>
    <recommendedName>
        <fullName evidence="3">Hydrocarbon binding protein</fullName>
    </recommendedName>
</protein>
<keyword evidence="2" id="KW-1185">Reference proteome</keyword>
<sequence length="166" mass="18785">MDANFYQQLIQDKDTTPAFGYEVLRDVLLPELTESNPTILYWAGKRLAREIFLAEAEDLPLFFEKAGWGTLKLVSTKRDQQLFELSGAVVKLRQQNVPQVDFLLEAGFLAETLQNQIGFTTEAIIKSTDQRNGIISFLVQRDSKDPLDPAILPEKEPLKLTTAVEK</sequence>
<dbReference type="Pfam" id="PF10702">
    <property type="entry name" value="DUF2507"/>
    <property type="match status" value="1"/>
</dbReference>
<evidence type="ECO:0000313" key="2">
    <source>
        <dbReference type="Proteomes" id="UP000051166"/>
    </source>
</evidence>
<evidence type="ECO:0008006" key="3">
    <source>
        <dbReference type="Google" id="ProtNLM"/>
    </source>
</evidence>
<dbReference type="InterPro" id="IPR019642">
    <property type="entry name" value="DUF2507"/>
</dbReference>
<dbReference type="STRING" id="1423801.FD50_GL001467"/>
<dbReference type="Proteomes" id="UP000051166">
    <property type="component" value="Unassembled WGS sequence"/>
</dbReference>
<dbReference type="RefSeq" id="WP_056961248.1">
    <property type="nucleotide sequence ID" value="NZ_AZFQ01000052.1"/>
</dbReference>
<evidence type="ECO:0000313" key="1">
    <source>
        <dbReference type="EMBL" id="KRL97483.1"/>
    </source>
</evidence>
<dbReference type="SUPFAM" id="SSF111126">
    <property type="entry name" value="Ligand-binding domain in the NO signalling and Golgi transport"/>
    <property type="match status" value="1"/>
</dbReference>
<dbReference type="EMBL" id="AZFQ01000052">
    <property type="protein sequence ID" value="KRL97483.1"/>
    <property type="molecule type" value="Genomic_DNA"/>
</dbReference>